<dbReference type="RefSeq" id="WP_007085973.1">
    <property type="nucleotide sequence ID" value="NZ_AJLS01000114.1"/>
</dbReference>
<accession>K6DF99</accession>
<dbReference type="GO" id="GO:0005524">
    <property type="term" value="F:ATP binding"/>
    <property type="evidence" value="ECO:0007669"/>
    <property type="project" value="UniProtKB-KW"/>
</dbReference>
<dbReference type="Gene3D" id="3.30.450.20">
    <property type="entry name" value="PAS domain"/>
    <property type="match status" value="1"/>
</dbReference>
<evidence type="ECO:0000256" key="1">
    <source>
        <dbReference type="ARBA" id="ARBA00022741"/>
    </source>
</evidence>
<dbReference type="InterPro" id="IPR025943">
    <property type="entry name" value="Sigma_54_int_dom_ATP-bd_2"/>
</dbReference>
<dbReference type="PATRIC" id="fig|1117379.3.peg.3074"/>
<evidence type="ECO:0000259" key="7">
    <source>
        <dbReference type="PROSITE" id="PS50112"/>
    </source>
</evidence>
<dbReference type="PROSITE" id="PS50112">
    <property type="entry name" value="PAS"/>
    <property type="match status" value="1"/>
</dbReference>
<dbReference type="InterPro" id="IPR035965">
    <property type="entry name" value="PAS-like_dom_sf"/>
</dbReference>
<reference evidence="8 9" key="1">
    <citation type="journal article" date="2012" name="Front. Microbiol.">
        <title>Redundancy and modularity in membrane-associated dissimilatory nitrate reduction in Bacillus.</title>
        <authorList>
            <person name="Heylen K."/>
            <person name="Keltjens J."/>
        </authorList>
    </citation>
    <scope>NUCLEOTIDE SEQUENCE [LARGE SCALE GENOMIC DNA]</scope>
    <source>
        <strain evidence="9">LMG 21833T</strain>
    </source>
</reference>
<dbReference type="SMART" id="SM00382">
    <property type="entry name" value="AAA"/>
    <property type="match status" value="1"/>
</dbReference>
<dbReference type="Gene3D" id="3.40.50.300">
    <property type="entry name" value="P-loop containing nucleotide triphosphate hydrolases"/>
    <property type="match status" value="1"/>
</dbReference>
<dbReference type="PANTHER" id="PTHR32071">
    <property type="entry name" value="TRANSCRIPTIONAL REGULATORY PROTEIN"/>
    <property type="match status" value="1"/>
</dbReference>
<dbReference type="SUPFAM" id="SSF55785">
    <property type="entry name" value="PYP-like sensor domain (PAS domain)"/>
    <property type="match status" value="1"/>
</dbReference>
<dbReference type="PROSITE" id="PS00676">
    <property type="entry name" value="SIGMA54_INTERACT_2"/>
    <property type="match status" value="1"/>
</dbReference>
<evidence type="ECO:0000256" key="5">
    <source>
        <dbReference type="ARBA" id="ARBA00023163"/>
    </source>
</evidence>
<name>K6DF99_9BACI</name>
<dbReference type="InterPro" id="IPR058031">
    <property type="entry name" value="AAA_lid_NorR"/>
</dbReference>
<comment type="caution">
    <text evidence="8">The sequence shown here is derived from an EMBL/GenBank/DDBJ whole genome shotgun (WGS) entry which is preliminary data.</text>
</comment>
<dbReference type="InterPro" id="IPR003593">
    <property type="entry name" value="AAA+_ATPase"/>
</dbReference>
<dbReference type="STRING" id="1117379.BABA_14887"/>
<dbReference type="GO" id="GO:0006355">
    <property type="term" value="P:regulation of DNA-templated transcription"/>
    <property type="evidence" value="ECO:0007669"/>
    <property type="project" value="InterPro"/>
</dbReference>
<dbReference type="InterPro" id="IPR025944">
    <property type="entry name" value="Sigma_54_int_dom_CS"/>
</dbReference>
<dbReference type="SUPFAM" id="SSF52540">
    <property type="entry name" value="P-loop containing nucleoside triphosphate hydrolases"/>
    <property type="match status" value="1"/>
</dbReference>
<dbReference type="SUPFAM" id="SSF46689">
    <property type="entry name" value="Homeodomain-like"/>
    <property type="match status" value="1"/>
</dbReference>
<dbReference type="PROSITE" id="PS00688">
    <property type="entry name" value="SIGMA54_INTERACT_3"/>
    <property type="match status" value="1"/>
</dbReference>
<dbReference type="eggNOG" id="COG3829">
    <property type="taxonomic scope" value="Bacteria"/>
</dbReference>
<dbReference type="FunFam" id="3.40.50.300:FF:000006">
    <property type="entry name" value="DNA-binding transcriptional regulator NtrC"/>
    <property type="match status" value="1"/>
</dbReference>
<evidence type="ECO:0000256" key="2">
    <source>
        <dbReference type="ARBA" id="ARBA00022840"/>
    </source>
</evidence>
<keyword evidence="5" id="KW-0804">Transcription</keyword>
<dbReference type="SMART" id="SM00091">
    <property type="entry name" value="PAS"/>
    <property type="match status" value="1"/>
</dbReference>
<dbReference type="NCBIfam" id="TIGR00229">
    <property type="entry name" value="sensory_box"/>
    <property type="match status" value="1"/>
</dbReference>
<gene>
    <name evidence="8" type="ORF">BABA_14887</name>
</gene>
<keyword evidence="3" id="KW-0805">Transcription regulation</keyword>
<feature type="domain" description="PAS" evidence="7">
    <location>
        <begin position="14"/>
        <end position="54"/>
    </location>
</feature>
<keyword evidence="9" id="KW-1185">Reference proteome</keyword>
<dbReference type="CDD" id="cd00130">
    <property type="entry name" value="PAS"/>
    <property type="match status" value="1"/>
</dbReference>
<dbReference type="InterPro" id="IPR025662">
    <property type="entry name" value="Sigma_54_int_dom_ATP-bd_1"/>
</dbReference>
<protein>
    <submittedName>
        <fullName evidence="8">Transcriptional regulator</fullName>
    </submittedName>
</protein>
<keyword evidence="2" id="KW-0067">ATP-binding</keyword>
<dbReference type="Pfam" id="PF02954">
    <property type="entry name" value="HTH_8"/>
    <property type="match status" value="1"/>
</dbReference>
<evidence type="ECO:0000256" key="4">
    <source>
        <dbReference type="ARBA" id="ARBA00023125"/>
    </source>
</evidence>
<dbReference type="CDD" id="cd00009">
    <property type="entry name" value="AAA"/>
    <property type="match status" value="1"/>
</dbReference>
<dbReference type="GO" id="GO:0043565">
    <property type="term" value="F:sequence-specific DNA binding"/>
    <property type="evidence" value="ECO:0007669"/>
    <property type="project" value="InterPro"/>
</dbReference>
<dbReference type="Gene3D" id="1.10.10.60">
    <property type="entry name" value="Homeodomain-like"/>
    <property type="match status" value="1"/>
</dbReference>
<organism evidence="8 9">
    <name type="scientific">Neobacillus bataviensis LMG 21833</name>
    <dbReference type="NCBI Taxonomy" id="1117379"/>
    <lineage>
        <taxon>Bacteria</taxon>
        <taxon>Bacillati</taxon>
        <taxon>Bacillota</taxon>
        <taxon>Bacilli</taxon>
        <taxon>Bacillales</taxon>
        <taxon>Bacillaceae</taxon>
        <taxon>Neobacillus</taxon>
    </lineage>
</organism>
<proteinExistence type="predicted"/>
<dbReference type="InterPro" id="IPR009057">
    <property type="entry name" value="Homeodomain-like_sf"/>
</dbReference>
<keyword evidence="4" id="KW-0238">DNA-binding</keyword>
<dbReference type="Proteomes" id="UP000006316">
    <property type="component" value="Unassembled WGS sequence"/>
</dbReference>
<dbReference type="InterPro" id="IPR013767">
    <property type="entry name" value="PAS_fold"/>
</dbReference>
<dbReference type="Pfam" id="PF00158">
    <property type="entry name" value="Sigma54_activat"/>
    <property type="match status" value="1"/>
</dbReference>
<evidence type="ECO:0000256" key="3">
    <source>
        <dbReference type="ARBA" id="ARBA00023015"/>
    </source>
</evidence>
<dbReference type="InterPro" id="IPR002078">
    <property type="entry name" value="Sigma_54_int"/>
</dbReference>
<evidence type="ECO:0000313" key="8">
    <source>
        <dbReference type="EMBL" id="EKN66753.1"/>
    </source>
</evidence>
<dbReference type="InterPro" id="IPR027417">
    <property type="entry name" value="P-loop_NTPase"/>
</dbReference>
<sequence length="477" mass="53960">MNLGMGAIPHNWHEQIINHLAERIVVVDREGIILYINEAYCEFLGTTVEEAINRPVQDVIENTRMHIVAKTGQKELAAVQPINGSEMVANRFPLKVDGEIVGALGAVMFRNPEEWRMYKTKIQNLAEELKYYKTKVEKELKSKYQFHDLIGNSTTFLAAKKLAERISASNSSVLLIGESGTGKELFAHAIHNNSMRGALPFVAINCASIPEHLLESELFGYDDGAFTGAKKGGKKGQFEMADNGSLFLDEIGDMPLSMQSKLLRVLQEKEVQRVGGQKSIPVDVRIIAATHRDLEKMVEEGDFRQDLYYRLNVIKIEIPSLRKRKEDIPFISMSLLKKMEGKFFRKGIELSLEVKQRLIQHSWPGNIRELENVLERAINVLDGKRIEVYHLPLYLRDKEGEGIDVKEVNHIMNNPTGKNPLPISPLKETMAKVEKEALLNALAVTDGNKQDAAKLLDIGKTSFYEKCKVYNIKYRKS</sequence>
<dbReference type="PRINTS" id="PR01590">
    <property type="entry name" value="HTHFIS"/>
</dbReference>
<dbReference type="PANTHER" id="PTHR32071:SF57">
    <property type="entry name" value="C4-DICARBOXYLATE TRANSPORT TRANSCRIPTIONAL REGULATORY PROTEIN DCTD"/>
    <property type="match status" value="1"/>
</dbReference>
<dbReference type="AlphaFoldDB" id="K6DF99"/>
<dbReference type="PROSITE" id="PS50045">
    <property type="entry name" value="SIGMA54_INTERACT_4"/>
    <property type="match status" value="1"/>
</dbReference>
<dbReference type="Pfam" id="PF00989">
    <property type="entry name" value="PAS"/>
    <property type="match status" value="1"/>
</dbReference>
<dbReference type="Pfam" id="PF25601">
    <property type="entry name" value="AAA_lid_14"/>
    <property type="match status" value="1"/>
</dbReference>
<dbReference type="InterPro" id="IPR002197">
    <property type="entry name" value="HTH_Fis"/>
</dbReference>
<dbReference type="InterPro" id="IPR000014">
    <property type="entry name" value="PAS"/>
</dbReference>
<evidence type="ECO:0000313" key="9">
    <source>
        <dbReference type="Proteomes" id="UP000006316"/>
    </source>
</evidence>
<evidence type="ECO:0000259" key="6">
    <source>
        <dbReference type="PROSITE" id="PS50045"/>
    </source>
</evidence>
<feature type="domain" description="Sigma-54 factor interaction" evidence="6">
    <location>
        <begin position="149"/>
        <end position="379"/>
    </location>
</feature>
<dbReference type="Gene3D" id="1.10.8.60">
    <property type="match status" value="1"/>
</dbReference>
<dbReference type="PROSITE" id="PS00675">
    <property type="entry name" value="SIGMA54_INTERACT_1"/>
    <property type="match status" value="1"/>
</dbReference>
<dbReference type="EMBL" id="AJLS01000114">
    <property type="protein sequence ID" value="EKN66753.1"/>
    <property type="molecule type" value="Genomic_DNA"/>
</dbReference>
<keyword evidence="1" id="KW-0547">Nucleotide-binding</keyword>